<dbReference type="NCBIfam" id="TIGR00639">
    <property type="entry name" value="PurN"/>
    <property type="match status" value="1"/>
</dbReference>
<comment type="function">
    <text evidence="6">Catalyzes the transfer of a formyl group from 10-formyltetrahydrofolate to 5-phospho-ribosyl-glycinamide (GAR), producing 5-phospho-ribosyl-N-formylglycinamide (FGAR) and tetrahydrofolate.</text>
</comment>
<comment type="pathway">
    <text evidence="1 6">Purine metabolism; IMP biosynthesis via de novo pathway; N(2)-formyl-N(1)-(5-phospho-D-ribosyl)glycinamide from N(1)-(5-phospho-D-ribosyl)glycinamide (10-formyl THF route): step 1/1.</text>
</comment>
<evidence type="ECO:0000313" key="9">
    <source>
        <dbReference type="Proteomes" id="UP001156703"/>
    </source>
</evidence>
<dbReference type="InterPro" id="IPR001555">
    <property type="entry name" value="GART_AS"/>
</dbReference>
<dbReference type="PANTHER" id="PTHR43369:SF2">
    <property type="entry name" value="PHOSPHORIBOSYLGLYCINAMIDE FORMYLTRANSFERASE"/>
    <property type="match status" value="1"/>
</dbReference>
<evidence type="ECO:0000256" key="1">
    <source>
        <dbReference type="ARBA" id="ARBA00005054"/>
    </source>
</evidence>
<dbReference type="PANTHER" id="PTHR43369">
    <property type="entry name" value="PHOSPHORIBOSYLGLYCINAMIDE FORMYLTRANSFERASE"/>
    <property type="match status" value="1"/>
</dbReference>
<accession>A0ABQ5Z4W9</accession>
<feature type="site" description="Raises pKa of active site His" evidence="6">
    <location>
        <position position="147"/>
    </location>
</feature>
<dbReference type="InterPro" id="IPR058532">
    <property type="entry name" value="YjbR/MT2646/Rv2570-like"/>
</dbReference>
<evidence type="ECO:0000256" key="3">
    <source>
        <dbReference type="ARBA" id="ARBA00022755"/>
    </source>
</evidence>
<comment type="similarity">
    <text evidence="4 6">Belongs to the GART family.</text>
</comment>
<dbReference type="HAMAP" id="MF_01930">
    <property type="entry name" value="PurN"/>
    <property type="match status" value="1"/>
</dbReference>
<dbReference type="SUPFAM" id="SSF142906">
    <property type="entry name" value="YjbR-like"/>
    <property type="match status" value="1"/>
</dbReference>
<protein>
    <recommendedName>
        <fullName evidence="6">Phosphoribosylglycinamide formyltransferase</fullName>
        <ecNumber evidence="6">2.1.2.2</ecNumber>
    </recommendedName>
    <alternativeName>
        <fullName evidence="6">5'-phosphoribosylglycinamide transformylase</fullName>
    </alternativeName>
    <alternativeName>
        <fullName evidence="6">GAR transformylase</fullName>
        <shortName evidence="6">GART</shortName>
    </alternativeName>
</protein>
<evidence type="ECO:0000259" key="7">
    <source>
        <dbReference type="Pfam" id="PF00551"/>
    </source>
</evidence>
<feature type="active site" description="Proton donor" evidence="6">
    <location>
        <position position="111"/>
    </location>
</feature>
<keyword evidence="9" id="KW-1185">Reference proteome</keyword>
<proteinExistence type="inferred from homology"/>
<dbReference type="Pfam" id="PF04237">
    <property type="entry name" value="YjbR"/>
    <property type="match status" value="1"/>
</dbReference>
<dbReference type="EC" id="2.1.2.2" evidence="6"/>
<name>A0ABQ5Z4W9_9SPHN</name>
<keyword evidence="3 6" id="KW-0658">Purine biosynthesis</keyword>
<evidence type="ECO:0000256" key="6">
    <source>
        <dbReference type="HAMAP-Rule" id="MF_01930"/>
    </source>
</evidence>
<dbReference type="EMBL" id="BSOO01000001">
    <property type="protein sequence ID" value="GLR46411.1"/>
    <property type="molecule type" value="Genomic_DNA"/>
</dbReference>
<gene>
    <name evidence="6" type="primary">purN</name>
    <name evidence="8" type="ORF">GCM10007925_01220</name>
</gene>
<feature type="binding site" evidence="6">
    <location>
        <begin position="15"/>
        <end position="17"/>
    </location>
    <ligand>
        <name>N(1)-(5-phospho-beta-D-ribosyl)glycinamide</name>
        <dbReference type="ChEBI" id="CHEBI:143788"/>
    </ligand>
</feature>
<feature type="binding site" evidence="6">
    <location>
        <position position="109"/>
    </location>
    <ligand>
        <name>(6R)-10-formyltetrahydrofolate</name>
        <dbReference type="ChEBI" id="CHEBI:195366"/>
    </ligand>
</feature>
<dbReference type="Gene3D" id="3.90.1150.30">
    <property type="match status" value="1"/>
</dbReference>
<dbReference type="Pfam" id="PF00551">
    <property type="entry name" value="Formyl_trans_N"/>
    <property type="match status" value="1"/>
</dbReference>
<dbReference type="InterPro" id="IPR004607">
    <property type="entry name" value="GART"/>
</dbReference>
<comment type="caution">
    <text evidence="8">The sequence shown here is derived from an EMBL/GenBank/DDBJ whole genome shotgun (WGS) entry which is preliminary data.</text>
</comment>
<sequence>MADKARVAVVISGEGSNMGALLYASRLPSSPYEVVLVASNNPDAPGLALAEAEGVATWARSHKGLAREAFDDALHEALAAARPDVIALAGYMRVLTPGFVRAWEGRLLNIHPSLLPAYPGLDTHARALEAGDRHAGCTVHLVTEEVDSGEILGQLPVAIQPGDTADMLAQRVRLAEHQLYPATLSAYVSRHQDAGWIEGQVDALAAALPEVLRKTNHGAPGWAVGSEKNARHFAILADRHHGEEAIGLLVKASGADEMNGLIEADPELYYWPKYYGASGWLGLRLNRPDTDWSQVSAWLERSWAAVAPPRLTKLIRIADEF</sequence>
<organism evidence="8 9">
    <name type="scientific">Sphingomonas astaxanthinifaciens DSM 22298</name>
    <dbReference type="NCBI Taxonomy" id="1123267"/>
    <lineage>
        <taxon>Bacteria</taxon>
        <taxon>Pseudomonadati</taxon>
        <taxon>Pseudomonadota</taxon>
        <taxon>Alphaproteobacteria</taxon>
        <taxon>Sphingomonadales</taxon>
        <taxon>Sphingomonadaceae</taxon>
        <taxon>Sphingomonas</taxon>
    </lineage>
</organism>
<evidence type="ECO:0000256" key="5">
    <source>
        <dbReference type="ARBA" id="ARBA00047664"/>
    </source>
</evidence>
<dbReference type="Gene3D" id="3.40.50.170">
    <property type="entry name" value="Formyl transferase, N-terminal domain"/>
    <property type="match status" value="1"/>
</dbReference>
<dbReference type="PROSITE" id="PS00373">
    <property type="entry name" value="GART"/>
    <property type="match status" value="1"/>
</dbReference>
<evidence type="ECO:0000256" key="2">
    <source>
        <dbReference type="ARBA" id="ARBA00022679"/>
    </source>
</evidence>
<comment type="catalytic activity">
    <reaction evidence="5 6">
        <text>N(1)-(5-phospho-beta-D-ribosyl)glycinamide + (6R)-10-formyltetrahydrofolate = N(2)-formyl-N(1)-(5-phospho-beta-D-ribosyl)glycinamide + (6S)-5,6,7,8-tetrahydrofolate + H(+)</text>
        <dbReference type="Rhea" id="RHEA:15053"/>
        <dbReference type="ChEBI" id="CHEBI:15378"/>
        <dbReference type="ChEBI" id="CHEBI:57453"/>
        <dbReference type="ChEBI" id="CHEBI:143788"/>
        <dbReference type="ChEBI" id="CHEBI:147286"/>
        <dbReference type="ChEBI" id="CHEBI:195366"/>
        <dbReference type="EC" id="2.1.2.2"/>
    </reaction>
</comment>
<feature type="domain" description="Formyl transferase N-terminal" evidence="7">
    <location>
        <begin position="6"/>
        <end position="183"/>
    </location>
</feature>
<evidence type="ECO:0000313" key="8">
    <source>
        <dbReference type="EMBL" id="GLR46411.1"/>
    </source>
</evidence>
<comment type="caution">
    <text evidence="6">Lacks conserved residue(s) required for the propagation of feature annotation.</text>
</comment>
<dbReference type="CDD" id="cd08645">
    <property type="entry name" value="FMT_core_GART"/>
    <property type="match status" value="1"/>
</dbReference>
<dbReference type="Proteomes" id="UP001156703">
    <property type="component" value="Unassembled WGS sequence"/>
</dbReference>
<dbReference type="RefSeq" id="WP_029940512.1">
    <property type="nucleotide sequence ID" value="NZ_BSOO01000001.1"/>
</dbReference>
<feature type="binding site" evidence="6">
    <location>
        <position position="67"/>
    </location>
    <ligand>
        <name>(6R)-10-formyltetrahydrofolate</name>
        <dbReference type="ChEBI" id="CHEBI:195366"/>
    </ligand>
</feature>
<dbReference type="SUPFAM" id="SSF53328">
    <property type="entry name" value="Formyltransferase"/>
    <property type="match status" value="1"/>
</dbReference>
<dbReference type="InterPro" id="IPR036477">
    <property type="entry name" value="Formyl_transf_N_sf"/>
</dbReference>
<dbReference type="InterPro" id="IPR002376">
    <property type="entry name" value="Formyl_transf_N"/>
</dbReference>
<reference evidence="9" key="1">
    <citation type="journal article" date="2019" name="Int. J. Syst. Evol. Microbiol.">
        <title>The Global Catalogue of Microorganisms (GCM) 10K type strain sequencing project: providing services to taxonomists for standard genome sequencing and annotation.</title>
        <authorList>
            <consortium name="The Broad Institute Genomics Platform"/>
            <consortium name="The Broad Institute Genome Sequencing Center for Infectious Disease"/>
            <person name="Wu L."/>
            <person name="Ma J."/>
        </authorList>
    </citation>
    <scope>NUCLEOTIDE SEQUENCE [LARGE SCALE GENOMIC DNA]</scope>
    <source>
        <strain evidence="9">NBRC 102146</strain>
    </source>
</reference>
<dbReference type="InterPro" id="IPR038056">
    <property type="entry name" value="YjbR-like_sf"/>
</dbReference>
<evidence type="ECO:0000256" key="4">
    <source>
        <dbReference type="ARBA" id="ARBA00038440"/>
    </source>
</evidence>
<keyword evidence="2 6" id="KW-0808">Transferase</keyword>